<reference evidence="3 4" key="1">
    <citation type="submission" date="2016-10" db="EMBL/GenBank/DDBJ databases">
        <authorList>
            <person name="de Groot N.N."/>
        </authorList>
    </citation>
    <scope>NUCLEOTIDE SEQUENCE [LARGE SCALE GENOMIC DNA]</scope>
    <source>
        <strain evidence="3 4">CGMCC 4.5598</strain>
    </source>
</reference>
<keyword evidence="1" id="KW-0812">Transmembrane</keyword>
<evidence type="ECO:0000256" key="1">
    <source>
        <dbReference type="SAM" id="Phobius"/>
    </source>
</evidence>
<evidence type="ECO:0000313" key="4">
    <source>
        <dbReference type="Proteomes" id="UP000199361"/>
    </source>
</evidence>
<sequence>MSYLVVAVVLVGALCAVNLLLTLAVIRRLREHSAQLAADRPARPPLVAAGTALPGFTSAATDGTTVSRDFFTGPTLVGMFSTTCSACHERLPEFTTRAETLGPGRALAVVVDEQEDAGAFAAALAPVATVVVEPPDGPLGRAFQVSFFPAFYLVDGRAVITAAALTPDELPLAALT</sequence>
<organism evidence="3 4">
    <name type="scientific">Nonomuraea wenchangensis</name>
    <dbReference type="NCBI Taxonomy" id="568860"/>
    <lineage>
        <taxon>Bacteria</taxon>
        <taxon>Bacillati</taxon>
        <taxon>Actinomycetota</taxon>
        <taxon>Actinomycetes</taxon>
        <taxon>Streptosporangiales</taxon>
        <taxon>Streptosporangiaceae</taxon>
        <taxon>Nonomuraea</taxon>
    </lineage>
</organism>
<dbReference type="InterPro" id="IPR036249">
    <property type="entry name" value="Thioredoxin-like_sf"/>
</dbReference>
<dbReference type="InterPro" id="IPR000866">
    <property type="entry name" value="AhpC/TSA"/>
</dbReference>
<keyword evidence="1" id="KW-1133">Transmembrane helix</keyword>
<gene>
    <name evidence="3" type="ORF">SAMN05421811_102165</name>
</gene>
<evidence type="ECO:0000259" key="2">
    <source>
        <dbReference type="Pfam" id="PF00578"/>
    </source>
</evidence>
<keyword evidence="1" id="KW-0472">Membrane</keyword>
<dbReference type="STRING" id="568860.SAMN05421811_102165"/>
<dbReference type="RefSeq" id="WP_091077572.1">
    <property type="nucleotide sequence ID" value="NZ_FOHX01000002.1"/>
</dbReference>
<keyword evidence="4" id="KW-1185">Reference proteome</keyword>
<feature type="transmembrane region" description="Helical" evidence="1">
    <location>
        <begin position="6"/>
        <end position="26"/>
    </location>
</feature>
<name>A0A1I0C3U4_9ACTN</name>
<proteinExistence type="predicted"/>
<dbReference type="SUPFAM" id="SSF52833">
    <property type="entry name" value="Thioredoxin-like"/>
    <property type="match status" value="1"/>
</dbReference>
<dbReference type="Gene3D" id="3.40.30.10">
    <property type="entry name" value="Glutaredoxin"/>
    <property type="match status" value="1"/>
</dbReference>
<dbReference type="OrthoDB" id="128449at2"/>
<evidence type="ECO:0000313" key="3">
    <source>
        <dbReference type="EMBL" id="SET14136.1"/>
    </source>
</evidence>
<accession>A0A1I0C3U4</accession>
<feature type="domain" description="Alkyl hydroperoxide reductase subunit C/ Thiol specific antioxidant" evidence="2">
    <location>
        <begin position="50"/>
        <end position="162"/>
    </location>
</feature>
<dbReference type="GO" id="GO:0016491">
    <property type="term" value="F:oxidoreductase activity"/>
    <property type="evidence" value="ECO:0007669"/>
    <property type="project" value="InterPro"/>
</dbReference>
<dbReference type="EMBL" id="FOHX01000002">
    <property type="protein sequence ID" value="SET14136.1"/>
    <property type="molecule type" value="Genomic_DNA"/>
</dbReference>
<dbReference type="GO" id="GO:0016209">
    <property type="term" value="F:antioxidant activity"/>
    <property type="evidence" value="ECO:0007669"/>
    <property type="project" value="InterPro"/>
</dbReference>
<dbReference type="AlphaFoldDB" id="A0A1I0C3U4"/>
<protein>
    <submittedName>
        <fullName evidence="3">AhpC/TSA family protein</fullName>
    </submittedName>
</protein>
<dbReference type="Pfam" id="PF00578">
    <property type="entry name" value="AhpC-TSA"/>
    <property type="match status" value="1"/>
</dbReference>
<dbReference type="Proteomes" id="UP000199361">
    <property type="component" value="Unassembled WGS sequence"/>
</dbReference>